<feature type="domain" description="Reverse transcriptase/retrotransposon-derived protein RNase H-like" evidence="2">
    <location>
        <begin position="89"/>
        <end position="186"/>
    </location>
</feature>
<gene>
    <name evidence="3" type="ORF">ARMOST_04506</name>
</gene>
<dbReference type="EMBL" id="FUEG01000003">
    <property type="protein sequence ID" value="SJL01188.1"/>
    <property type="molecule type" value="Genomic_DNA"/>
</dbReference>
<dbReference type="SUPFAM" id="SSF56672">
    <property type="entry name" value="DNA/RNA polymerases"/>
    <property type="match status" value="1"/>
</dbReference>
<dbReference type="PANTHER" id="PTHR33064:SF29">
    <property type="entry name" value="PEPTIDASE A2 DOMAIN-CONTAINING PROTEIN-RELATED"/>
    <property type="match status" value="1"/>
</dbReference>
<dbReference type="Pfam" id="PF17919">
    <property type="entry name" value="RT_RNaseH_2"/>
    <property type="match status" value="1"/>
</dbReference>
<dbReference type="PANTHER" id="PTHR33064">
    <property type="entry name" value="POL PROTEIN"/>
    <property type="match status" value="1"/>
</dbReference>
<dbReference type="InterPro" id="IPR043502">
    <property type="entry name" value="DNA/RNA_pol_sf"/>
</dbReference>
<proteinExistence type="predicted"/>
<dbReference type="InterPro" id="IPR043128">
    <property type="entry name" value="Rev_trsase/Diguanyl_cyclase"/>
</dbReference>
<dbReference type="Gene3D" id="3.30.70.270">
    <property type="match status" value="1"/>
</dbReference>
<dbReference type="InterPro" id="IPR051320">
    <property type="entry name" value="Viral_Replic_Matur_Polypro"/>
</dbReference>
<accession>A0A284QXH0</accession>
<dbReference type="Proteomes" id="UP000219338">
    <property type="component" value="Unassembled WGS sequence"/>
</dbReference>
<dbReference type="InterPro" id="IPR041577">
    <property type="entry name" value="RT_RNaseH_2"/>
</dbReference>
<dbReference type="AlphaFoldDB" id="A0A284QXH0"/>
<evidence type="ECO:0000259" key="2">
    <source>
        <dbReference type="Pfam" id="PF17919"/>
    </source>
</evidence>
<sequence length="341" mass="38341">MSRYIASTEGVKIFKSFNLPTFLPRPLSFGRVPEDGKVDKIKNWGPCQDLTDVQSFLGTSGILRIYIRNYSLIARPLVNLTWKDVEFYWGPEQEAAQHALKEAIIHSPALRPIDYKSGAQVILAVDTSAEAVGYALFQEDPDNPKQRYPSCFGSIALNKTESNYSQPKLKLYGLYRALKEAAIWIIAVKNLTVEVDATAIKGMINNPDMNPSAVINRWVAGILLFDFELVHVPGITHGPDGLSRRRPQPGNPPPQGDDPNWIDKYYGFLHTIKPYPDNPIPSSTPIDIPHDRKVLAADARLDQVQKFLSDLSQPPDLSDDQLQTFANYASEFFLKDDELWK</sequence>
<evidence type="ECO:0000313" key="4">
    <source>
        <dbReference type="Proteomes" id="UP000219338"/>
    </source>
</evidence>
<organism evidence="3 4">
    <name type="scientific">Armillaria ostoyae</name>
    <name type="common">Armillaria root rot fungus</name>
    <dbReference type="NCBI Taxonomy" id="47428"/>
    <lineage>
        <taxon>Eukaryota</taxon>
        <taxon>Fungi</taxon>
        <taxon>Dikarya</taxon>
        <taxon>Basidiomycota</taxon>
        <taxon>Agaricomycotina</taxon>
        <taxon>Agaricomycetes</taxon>
        <taxon>Agaricomycetidae</taxon>
        <taxon>Agaricales</taxon>
        <taxon>Marasmiineae</taxon>
        <taxon>Physalacriaceae</taxon>
        <taxon>Armillaria</taxon>
    </lineage>
</organism>
<reference evidence="4" key="1">
    <citation type="journal article" date="2017" name="Nat. Ecol. Evol.">
        <title>Genome expansion and lineage-specific genetic innovations in the forest pathogenic fungi Armillaria.</title>
        <authorList>
            <person name="Sipos G."/>
            <person name="Prasanna A.N."/>
            <person name="Walter M.C."/>
            <person name="O'Connor E."/>
            <person name="Balint B."/>
            <person name="Krizsan K."/>
            <person name="Kiss B."/>
            <person name="Hess J."/>
            <person name="Varga T."/>
            <person name="Slot J."/>
            <person name="Riley R."/>
            <person name="Boka B."/>
            <person name="Rigling D."/>
            <person name="Barry K."/>
            <person name="Lee J."/>
            <person name="Mihaltcheva S."/>
            <person name="LaButti K."/>
            <person name="Lipzen A."/>
            <person name="Waldron R."/>
            <person name="Moloney N.M."/>
            <person name="Sperisen C."/>
            <person name="Kredics L."/>
            <person name="Vagvoelgyi C."/>
            <person name="Patrignani A."/>
            <person name="Fitzpatrick D."/>
            <person name="Nagy I."/>
            <person name="Doyle S."/>
            <person name="Anderson J.B."/>
            <person name="Grigoriev I.V."/>
            <person name="Gueldener U."/>
            <person name="Muensterkoetter M."/>
            <person name="Nagy L.G."/>
        </authorList>
    </citation>
    <scope>NUCLEOTIDE SEQUENCE [LARGE SCALE GENOMIC DNA]</scope>
    <source>
        <strain evidence="4">C18/9</strain>
    </source>
</reference>
<dbReference type="OMA" id="NDHESQF"/>
<evidence type="ECO:0000313" key="3">
    <source>
        <dbReference type="EMBL" id="SJL01188.1"/>
    </source>
</evidence>
<name>A0A284QXH0_ARMOS</name>
<keyword evidence="4" id="KW-1185">Reference proteome</keyword>
<evidence type="ECO:0000256" key="1">
    <source>
        <dbReference type="SAM" id="MobiDB-lite"/>
    </source>
</evidence>
<feature type="region of interest" description="Disordered" evidence="1">
    <location>
        <begin position="238"/>
        <end position="258"/>
    </location>
</feature>
<dbReference type="OrthoDB" id="3037028at2759"/>
<protein>
    <recommendedName>
        <fullName evidence="2">Reverse transcriptase/retrotransposon-derived protein RNase H-like domain-containing protein</fullName>
    </recommendedName>
</protein>